<dbReference type="InterPro" id="IPR029063">
    <property type="entry name" value="SAM-dependent_MTases_sf"/>
</dbReference>
<organism evidence="1 2">
    <name type="scientific">Actinomadura fulvescens</name>
    <dbReference type="NCBI Taxonomy" id="46160"/>
    <lineage>
        <taxon>Bacteria</taxon>
        <taxon>Bacillati</taxon>
        <taxon>Actinomycetota</taxon>
        <taxon>Actinomycetes</taxon>
        <taxon>Streptosporangiales</taxon>
        <taxon>Thermomonosporaceae</taxon>
        <taxon>Actinomadura</taxon>
    </lineage>
</organism>
<protein>
    <submittedName>
        <fullName evidence="1">SAM-dependent methyltransferase</fullName>
    </submittedName>
</protein>
<evidence type="ECO:0000313" key="1">
    <source>
        <dbReference type="EMBL" id="GAA2626571.1"/>
    </source>
</evidence>
<dbReference type="PIRSF" id="PIRSF017393">
    <property type="entry name" value="MTase_SAV2177"/>
    <property type="match status" value="1"/>
</dbReference>
<accession>A0ABP6CUW1</accession>
<dbReference type="GO" id="GO:0032259">
    <property type="term" value="P:methylation"/>
    <property type="evidence" value="ECO:0007669"/>
    <property type="project" value="UniProtKB-KW"/>
</dbReference>
<comment type="caution">
    <text evidence="1">The sequence shown here is derived from an EMBL/GenBank/DDBJ whole genome shotgun (WGS) entry which is preliminary data.</text>
</comment>
<dbReference type="RefSeq" id="WP_344547194.1">
    <property type="nucleotide sequence ID" value="NZ_BAAATD010000013.1"/>
</dbReference>
<dbReference type="SUPFAM" id="SSF53335">
    <property type="entry name" value="S-adenosyl-L-methionine-dependent methyltransferases"/>
    <property type="match status" value="1"/>
</dbReference>
<reference evidence="2" key="1">
    <citation type="journal article" date="2019" name="Int. J. Syst. Evol. Microbiol.">
        <title>The Global Catalogue of Microorganisms (GCM) 10K type strain sequencing project: providing services to taxonomists for standard genome sequencing and annotation.</title>
        <authorList>
            <consortium name="The Broad Institute Genomics Platform"/>
            <consortium name="The Broad Institute Genome Sequencing Center for Infectious Disease"/>
            <person name="Wu L."/>
            <person name="Ma J."/>
        </authorList>
    </citation>
    <scope>NUCLEOTIDE SEQUENCE [LARGE SCALE GENOMIC DNA]</scope>
    <source>
        <strain evidence="2">JCM 6833</strain>
    </source>
</reference>
<name>A0ABP6CUW1_9ACTN</name>
<dbReference type="Pfam" id="PF04672">
    <property type="entry name" value="Methyltransf_19"/>
    <property type="match status" value="1"/>
</dbReference>
<dbReference type="GO" id="GO:0008168">
    <property type="term" value="F:methyltransferase activity"/>
    <property type="evidence" value="ECO:0007669"/>
    <property type="project" value="UniProtKB-KW"/>
</dbReference>
<dbReference type="Gene3D" id="3.40.50.150">
    <property type="entry name" value="Vaccinia Virus protein VP39"/>
    <property type="match status" value="1"/>
</dbReference>
<proteinExistence type="predicted"/>
<keyword evidence="1" id="KW-0808">Transferase</keyword>
<evidence type="ECO:0000313" key="2">
    <source>
        <dbReference type="Proteomes" id="UP001501509"/>
    </source>
</evidence>
<dbReference type="CDD" id="cd02440">
    <property type="entry name" value="AdoMet_MTases"/>
    <property type="match status" value="1"/>
</dbReference>
<sequence>MPHSARVWNHLLGGKDTYPADCEAAEQLAWLWPGIIDLARGGRDFTHRVVQHLADAGVRQFLDIGCGLPTVGSTHEIAQNSAPDARVVYLDNDPLVLAHARALLACDPPGSVGYIQADLASPQELVTAARQELDFTRPIAILLMGVLHHIANHPTSRHPDDDHDAGHDDALAQAIVHDLICALPPRSYVALWDMTAGADPALDEAVQRHNQGGAAPWHLRTVPQLTRLLRGLQIQAPGVVQLNHWRPDSLDPNPAPLVGGWGGVGHKPQAASRAAKAGPA</sequence>
<dbReference type="EMBL" id="BAAATD010000013">
    <property type="protein sequence ID" value="GAA2626571.1"/>
    <property type="molecule type" value="Genomic_DNA"/>
</dbReference>
<dbReference type="Proteomes" id="UP001501509">
    <property type="component" value="Unassembled WGS sequence"/>
</dbReference>
<keyword evidence="2" id="KW-1185">Reference proteome</keyword>
<gene>
    <name evidence="1" type="ORF">GCM10010411_74410</name>
</gene>
<dbReference type="InterPro" id="IPR006764">
    <property type="entry name" value="SAM_dep_MeTrfase_SAV2177_type"/>
</dbReference>
<keyword evidence="1" id="KW-0489">Methyltransferase</keyword>